<dbReference type="PANTHER" id="PTHR31432:SF0">
    <property type="entry name" value="INTRAFLAGELLAR TRANSPORT PROTEIN 74 HOMOLOG"/>
    <property type="match status" value="1"/>
</dbReference>
<evidence type="ECO:0008006" key="5">
    <source>
        <dbReference type="Google" id="ProtNLM"/>
    </source>
</evidence>
<reference evidence="3 4" key="1">
    <citation type="submission" date="2014-10" db="EMBL/GenBank/DDBJ databases">
        <title>Draft genome of the hookworm Ancylostoma caninum.</title>
        <authorList>
            <person name="Mitreva M."/>
        </authorList>
    </citation>
    <scope>NUCLEOTIDE SEQUENCE [LARGE SCALE GENOMIC DNA]</scope>
    <source>
        <strain evidence="3 4">Baltimore</strain>
    </source>
</reference>
<feature type="coiled-coil region" evidence="1">
    <location>
        <begin position="326"/>
        <end position="353"/>
    </location>
</feature>
<organism evidence="3 4">
    <name type="scientific">Ancylostoma caninum</name>
    <name type="common">Dog hookworm</name>
    <dbReference type="NCBI Taxonomy" id="29170"/>
    <lineage>
        <taxon>Eukaryota</taxon>
        <taxon>Metazoa</taxon>
        <taxon>Ecdysozoa</taxon>
        <taxon>Nematoda</taxon>
        <taxon>Chromadorea</taxon>
        <taxon>Rhabditida</taxon>
        <taxon>Rhabditina</taxon>
        <taxon>Rhabditomorpha</taxon>
        <taxon>Strongyloidea</taxon>
        <taxon>Ancylostomatidae</taxon>
        <taxon>Ancylostomatinae</taxon>
        <taxon>Ancylostoma</taxon>
    </lineage>
</organism>
<feature type="coiled-coil region" evidence="1">
    <location>
        <begin position="383"/>
        <end position="513"/>
    </location>
</feature>
<dbReference type="EMBL" id="JOJR01000556">
    <property type="protein sequence ID" value="RCN36445.1"/>
    <property type="molecule type" value="Genomic_DNA"/>
</dbReference>
<name>A0A368G0C5_ANCCA</name>
<dbReference type="GO" id="GO:0048487">
    <property type="term" value="F:beta-tubulin binding"/>
    <property type="evidence" value="ECO:0007669"/>
    <property type="project" value="InterPro"/>
</dbReference>
<feature type="region of interest" description="Disordered" evidence="2">
    <location>
        <begin position="1"/>
        <end position="41"/>
    </location>
</feature>
<dbReference type="STRING" id="29170.A0A368G0C5"/>
<dbReference type="Proteomes" id="UP000252519">
    <property type="component" value="Unassembled WGS sequence"/>
</dbReference>
<comment type="caution">
    <text evidence="3">The sequence shown here is derived from an EMBL/GenBank/DDBJ whole genome shotgun (WGS) entry which is preliminary data.</text>
</comment>
<protein>
    <recommendedName>
        <fullName evidence="5">Intraflagellar transport protein 74 homolog</fullName>
    </recommendedName>
</protein>
<accession>A0A368G0C5</accession>
<feature type="coiled-coil region" evidence="1">
    <location>
        <begin position="83"/>
        <end position="293"/>
    </location>
</feature>
<dbReference type="PANTHER" id="PTHR31432">
    <property type="entry name" value="INTRAFLAGELLAR TRANSPORT PROTEIN 74 HOMOLOG"/>
    <property type="match status" value="1"/>
</dbReference>
<dbReference type="AlphaFoldDB" id="A0A368G0C5"/>
<evidence type="ECO:0000256" key="1">
    <source>
        <dbReference type="SAM" id="Coils"/>
    </source>
</evidence>
<dbReference type="GO" id="GO:0005929">
    <property type="term" value="C:cilium"/>
    <property type="evidence" value="ECO:0007669"/>
    <property type="project" value="TreeGrafter"/>
</dbReference>
<evidence type="ECO:0000313" key="3">
    <source>
        <dbReference type="EMBL" id="RCN36445.1"/>
    </source>
</evidence>
<dbReference type="OrthoDB" id="444379at2759"/>
<evidence type="ECO:0000313" key="4">
    <source>
        <dbReference type="Proteomes" id="UP000252519"/>
    </source>
</evidence>
<gene>
    <name evidence="3" type="ORF">ANCCAN_17673</name>
</gene>
<dbReference type="GO" id="GO:0035735">
    <property type="term" value="P:intraciliary transport involved in cilium assembly"/>
    <property type="evidence" value="ECO:0007669"/>
    <property type="project" value="TreeGrafter"/>
</dbReference>
<sequence>MADRPSTGMARPPTGLNPTIRPVTQQGLSGGRAVSRLGTGSTRQVHDKSYYMGLLRAKMNQLTAETGRLEEVYQKGLRDRMELDAYEERAKQSAMELKEMQGKLIDYNVIIDHLHTNRELNDIEAEMRRAKESADEIEATVQELFKERQAREREAEEIAMEIEEQKRLNQAVLAGMDPHIRERFDECKEKNEQLKTEVDEMQEEVNRLKEQIDQLEIELGNSPLKKKAIQMQQNIMELEKKKMALIAEKEAQETPEQKKQKLVEQIRTNNKDIEKMEKQLQKINEQINIAHEEIREFDSSADEKLAKNNEKYRDLLVKEQEYDEFLKGFDQQKQALTLELEEHSDEIVRILQKISANIGQSAAMEPSVTALDMDEVLQGRGSLEELQELYMRLQDEMQSLDDKEIRLNSEMEKMERRMLEMAEQAESLGDVDRIAMEAEEKIRKLEQRRDELEAILPELEERRETLQKRLSELQEQLDSNPSYVTYKSQLKKLDMLKEENARRRAEIEEREKETNYEPLKAEARRLRALYNDYLIASLAKR</sequence>
<proteinExistence type="predicted"/>
<dbReference type="GO" id="GO:0030992">
    <property type="term" value="C:intraciliary transport particle B"/>
    <property type="evidence" value="ECO:0007669"/>
    <property type="project" value="InterPro"/>
</dbReference>
<evidence type="ECO:0000256" key="2">
    <source>
        <dbReference type="SAM" id="MobiDB-lite"/>
    </source>
</evidence>
<dbReference type="InterPro" id="IPR029602">
    <property type="entry name" value="IFT74"/>
</dbReference>
<keyword evidence="1" id="KW-0175">Coiled coil</keyword>
<keyword evidence="4" id="KW-1185">Reference proteome</keyword>